<feature type="compositionally biased region" description="Basic and acidic residues" evidence="1">
    <location>
        <begin position="78"/>
        <end position="93"/>
    </location>
</feature>
<feature type="compositionally biased region" description="Low complexity" evidence="1">
    <location>
        <begin position="320"/>
        <end position="331"/>
    </location>
</feature>
<feature type="region of interest" description="Disordered" evidence="1">
    <location>
        <begin position="77"/>
        <end position="121"/>
    </location>
</feature>
<dbReference type="PANTHER" id="PTHR46519:SF3">
    <property type="entry name" value="RING_U-BOX SUPERFAMILY PROTEIN"/>
    <property type="match status" value="1"/>
</dbReference>
<feature type="non-terminal residue" evidence="2">
    <location>
        <position position="398"/>
    </location>
</feature>
<feature type="compositionally biased region" description="Polar residues" evidence="1">
    <location>
        <begin position="386"/>
        <end position="398"/>
    </location>
</feature>
<evidence type="ECO:0000313" key="3">
    <source>
        <dbReference type="Proteomes" id="UP000008311"/>
    </source>
</evidence>
<dbReference type="InParanoid" id="B9TBA2"/>
<organism evidence="2 3">
    <name type="scientific">Ricinus communis</name>
    <name type="common">Castor bean</name>
    <dbReference type="NCBI Taxonomy" id="3988"/>
    <lineage>
        <taxon>Eukaryota</taxon>
        <taxon>Viridiplantae</taxon>
        <taxon>Streptophyta</taxon>
        <taxon>Embryophyta</taxon>
        <taxon>Tracheophyta</taxon>
        <taxon>Spermatophyta</taxon>
        <taxon>Magnoliopsida</taxon>
        <taxon>eudicotyledons</taxon>
        <taxon>Gunneridae</taxon>
        <taxon>Pentapetalae</taxon>
        <taxon>rosids</taxon>
        <taxon>fabids</taxon>
        <taxon>Malpighiales</taxon>
        <taxon>Euphorbiaceae</taxon>
        <taxon>Acalyphoideae</taxon>
        <taxon>Acalypheae</taxon>
        <taxon>Ricinus</taxon>
    </lineage>
</organism>
<sequence>MAIAGLHNVSVLDSSFLRESQSEAATRRGDDGRASTRPSSILRMWRELEDEHVVSHPRGRIGGRVLQLRSDGLSSDLSRVDLSDSHGSEHSGTSEDASMSENDYGQWSPGPIGSEDSSDLGEIERERVRQIFRDWMNCAARERTSNNSRRINTSRAEWLGETEQERVRIIREWVQMNSRQRGSCVHRREDHGAEVVGQIEQVLDGSVVNHNEGQNELTRRGIRRLCGRQALVDMLKKAEIERRQELQGLLEHRAVSLFAHRNRIQALLRGRFLRNDRIVEVQRPASTAASELGLLRQRHTVSDLREGFFSRLDHSVGQASSSTSDTSSNTDINGNGSEQTQANNSKQDVDDFHEETESNIDESDNYELSGDRTDIGSSIIEDRSSQDPTSYSEEGSRQ</sequence>
<gene>
    <name evidence="2" type="ORF">RCOM_2056530</name>
</gene>
<dbReference type="PANTHER" id="PTHR46519">
    <property type="entry name" value="RING/U-BOX SUPERFAMILY PROTEIN"/>
    <property type="match status" value="1"/>
</dbReference>
<dbReference type="EMBL" id="EQ976336">
    <property type="protein sequence ID" value="EEF26862.1"/>
    <property type="molecule type" value="Genomic_DNA"/>
</dbReference>
<feature type="compositionally biased region" description="Basic and acidic residues" evidence="1">
    <location>
        <begin position="369"/>
        <end position="385"/>
    </location>
</feature>
<feature type="compositionally biased region" description="Acidic residues" evidence="1">
    <location>
        <begin position="351"/>
        <end position="365"/>
    </location>
</feature>
<name>B9TBA2_RICCO</name>
<feature type="region of interest" description="Disordered" evidence="1">
    <location>
        <begin position="314"/>
        <end position="398"/>
    </location>
</feature>
<dbReference type="Proteomes" id="UP000008311">
    <property type="component" value="Unassembled WGS sequence"/>
</dbReference>
<dbReference type="STRING" id="3988.B9TBA2"/>
<proteinExistence type="predicted"/>
<protein>
    <submittedName>
        <fullName evidence="2">Uncharacterized protein</fullName>
    </submittedName>
</protein>
<evidence type="ECO:0000256" key="1">
    <source>
        <dbReference type="SAM" id="MobiDB-lite"/>
    </source>
</evidence>
<reference evidence="3" key="1">
    <citation type="journal article" date="2010" name="Nat. Biotechnol.">
        <title>Draft genome sequence of the oilseed species Ricinus communis.</title>
        <authorList>
            <person name="Chan A.P."/>
            <person name="Crabtree J."/>
            <person name="Zhao Q."/>
            <person name="Lorenzi H."/>
            <person name="Orvis J."/>
            <person name="Puiu D."/>
            <person name="Melake-Berhan A."/>
            <person name="Jones K.M."/>
            <person name="Redman J."/>
            <person name="Chen G."/>
            <person name="Cahoon E.B."/>
            <person name="Gedil M."/>
            <person name="Stanke M."/>
            <person name="Haas B.J."/>
            <person name="Wortman J.R."/>
            <person name="Fraser-Liggett C.M."/>
            <person name="Ravel J."/>
            <person name="Rabinowicz P.D."/>
        </authorList>
    </citation>
    <scope>NUCLEOTIDE SEQUENCE [LARGE SCALE GENOMIC DNA]</scope>
    <source>
        <strain evidence="3">cv. Hale</strain>
    </source>
</reference>
<feature type="compositionally biased region" description="Polar residues" evidence="1">
    <location>
        <begin position="332"/>
        <end position="346"/>
    </location>
</feature>
<keyword evidence="3" id="KW-1185">Reference proteome</keyword>
<evidence type="ECO:0000313" key="2">
    <source>
        <dbReference type="EMBL" id="EEF26862.1"/>
    </source>
</evidence>
<dbReference type="AlphaFoldDB" id="B9TBA2"/>
<feature type="compositionally biased region" description="Polar residues" evidence="1">
    <location>
        <begin position="94"/>
        <end position="105"/>
    </location>
</feature>
<accession>B9TBA2</accession>
<dbReference type="eggNOG" id="KOG4172">
    <property type="taxonomic scope" value="Eukaryota"/>
</dbReference>